<comment type="cofactor">
    <cofactor evidence="1 9">
        <name>heme</name>
        <dbReference type="ChEBI" id="CHEBI:30413"/>
    </cofactor>
</comment>
<feature type="transmembrane region" description="Helical" evidence="11">
    <location>
        <begin position="88"/>
        <end position="106"/>
    </location>
</feature>
<dbReference type="SUPFAM" id="SSF48264">
    <property type="entry name" value="Cytochrome P450"/>
    <property type="match status" value="1"/>
</dbReference>
<dbReference type="PRINTS" id="PR00385">
    <property type="entry name" value="P450"/>
</dbReference>
<dbReference type="CDD" id="cd11065">
    <property type="entry name" value="CYP64-like"/>
    <property type="match status" value="1"/>
</dbReference>
<dbReference type="InterPro" id="IPR017972">
    <property type="entry name" value="Cyt_P450_CS"/>
</dbReference>
<name>A0AAD7K122_9AGAR</name>
<evidence type="ECO:0000313" key="12">
    <source>
        <dbReference type="EMBL" id="KAJ7776058.1"/>
    </source>
</evidence>
<reference evidence="12" key="1">
    <citation type="submission" date="2023-03" db="EMBL/GenBank/DDBJ databases">
        <title>Massive genome expansion in bonnet fungi (Mycena s.s.) driven by repeated elements and novel gene families across ecological guilds.</title>
        <authorList>
            <consortium name="Lawrence Berkeley National Laboratory"/>
            <person name="Harder C.B."/>
            <person name="Miyauchi S."/>
            <person name="Viragh M."/>
            <person name="Kuo A."/>
            <person name="Thoen E."/>
            <person name="Andreopoulos B."/>
            <person name="Lu D."/>
            <person name="Skrede I."/>
            <person name="Drula E."/>
            <person name="Henrissat B."/>
            <person name="Morin E."/>
            <person name="Kohler A."/>
            <person name="Barry K."/>
            <person name="LaButti K."/>
            <person name="Morin E."/>
            <person name="Salamov A."/>
            <person name="Lipzen A."/>
            <person name="Mereny Z."/>
            <person name="Hegedus B."/>
            <person name="Baldrian P."/>
            <person name="Stursova M."/>
            <person name="Weitz H."/>
            <person name="Taylor A."/>
            <person name="Grigoriev I.V."/>
            <person name="Nagy L.G."/>
            <person name="Martin F."/>
            <person name="Kauserud H."/>
        </authorList>
    </citation>
    <scope>NUCLEOTIDE SEQUENCE</scope>
    <source>
        <strain evidence="12">CBHHK188m</strain>
    </source>
</reference>
<evidence type="ECO:0000256" key="11">
    <source>
        <dbReference type="SAM" id="Phobius"/>
    </source>
</evidence>
<dbReference type="GO" id="GO:0020037">
    <property type="term" value="F:heme binding"/>
    <property type="evidence" value="ECO:0007669"/>
    <property type="project" value="InterPro"/>
</dbReference>
<evidence type="ECO:0000256" key="4">
    <source>
        <dbReference type="ARBA" id="ARBA00022617"/>
    </source>
</evidence>
<evidence type="ECO:0000256" key="10">
    <source>
        <dbReference type="RuleBase" id="RU000461"/>
    </source>
</evidence>
<dbReference type="EMBL" id="JARJLG010000013">
    <property type="protein sequence ID" value="KAJ7776058.1"/>
    <property type="molecule type" value="Genomic_DNA"/>
</dbReference>
<dbReference type="InterPro" id="IPR002401">
    <property type="entry name" value="Cyt_P450_E_grp-I"/>
</dbReference>
<comment type="caution">
    <text evidence="12">The sequence shown here is derived from an EMBL/GenBank/DDBJ whole genome shotgun (WGS) entry which is preliminary data.</text>
</comment>
<evidence type="ECO:0000313" key="13">
    <source>
        <dbReference type="Proteomes" id="UP001215280"/>
    </source>
</evidence>
<feature type="transmembrane region" description="Helical" evidence="11">
    <location>
        <begin position="20"/>
        <end position="41"/>
    </location>
</feature>
<feature type="binding site" description="axial binding residue" evidence="9">
    <location>
        <position position="460"/>
    </location>
    <ligand>
        <name>heme</name>
        <dbReference type="ChEBI" id="CHEBI:30413"/>
    </ligand>
    <ligandPart>
        <name>Fe</name>
        <dbReference type="ChEBI" id="CHEBI:18248"/>
    </ligandPart>
</feature>
<keyword evidence="5 9" id="KW-0479">Metal-binding</keyword>
<proteinExistence type="inferred from homology"/>
<keyword evidence="11" id="KW-0812">Transmembrane</keyword>
<organism evidence="12 13">
    <name type="scientific">Mycena maculata</name>
    <dbReference type="NCBI Taxonomy" id="230809"/>
    <lineage>
        <taxon>Eukaryota</taxon>
        <taxon>Fungi</taxon>
        <taxon>Dikarya</taxon>
        <taxon>Basidiomycota</taxon>
        <taxon>Agaricomycotina</taxon>
        <taxon>Agaricomycetes</taxon>
        <taxon>Agaricomycetidae</taxon>
        <taxon>Agaricales</taxon>
        <taxon>Marasmiineae</taxon>
        <taxon>Mycenaceae</taxon>
        <taxon>Mycena</taxon>
    </lineage>
</organism>
<dbReference type="GO" id="GO:0005506">
    <property type="term" value="F:iron ion binding"/>
    <property type="evidence" value="ECO:0007669"/>
    <property type="project" value="InterPro"/>
</dbReference>
<dbReference type="PANTHER" id="PTHR46300">
    <property type="entry name" value="P450, PUTATIVE (EUROFUNG)-RELATED-RELATED"/>
    <property type="match status" value="1"/>
</dbReference>
<dbReference type="GO" id="GO:0004497">
    <property type="term" value="F:monooxygenase activity"/>
    <property type="evidence" value="ECO:0007669"/>
    <property type="project" value="UniProtKB-KW"/>
</dbReference>
<evidence type="ECO:0000256" key="6">
    <source>
        <dbReference type="ARBA" id="ARBA00023002"/>
    </source>
</evidence>
<comment type="similarity">
    <text evidence="3 10">Belongs to the cytochrome P450 family.</text>
</comment>
<dbReference type="PRINTS" id="PR00463">
    <property type="entry name" value="EP450I"/>
</dbReference>
<dbReference type="InterPro" id="IPR001128">
    <property type="entry name" value="Cyt_P450"/>
</dbReference>
<dbReference type="GO" id="GO:0016705">
    <property type="term" value="F:oxidoreductase activity, acting on paired donors, with incorporation or reduction of molecular oxygen"/>
    <property type="evidence" value="ECO:0007669"/>
    <property type="project" value="InterPro"/>
</dbReference>
<dbReference type="PANTHER" id="PTHR46300:SF7">
    <property type="entry name" value="P450, PUTATIVE (EUROFUNG)-RELATED"/>
    <property type="match status" value="1"/>
</dbReference>
<dbReference type="AlphaFoldDB" id="A0AAD7K122"/>
<keyword evidence="6 10" id="KW-0560">Oxidoreductase</keyword>
<dbReference type="InterPro" id="IPR036396">
    <property type="entry name" value="Cyt_P450_sf"/>
</dbReference>
<evidence type="ECO:0000256" key="2">
    <source>
        <dbReference type="ARBA" id="ARBA00005179"/>
    </source>
</evidence>
<evidence type="ECO:0000256" key="1">
    <source>
        <dbReference type="ARBA" id="ARBA00001971"/>
    </source>
</evidence>
<keyword evidence="11" id="KW-0472">Membrane</keyword>
<dbReference type="InterPro" id="IPR050364">
    <property type="entry name" value="Cytochrome_P450_fung"/>
</dbReference>
<keyword evidence="8 10" id="KW-0503">Monooxygenase</keyword>
<evidence type="ECO:0000256" key="9">
    <source>
        <dbReference type="PIRSR" id="PIRSR602401-1"/>
    </source>
</evidence>
<evidence type="ECO:0000256" key="7">
    <source>
        <dbReference type="ARBA" id="ARBA00023004"/>
    </source>
</evidence>
<comment type="pathway">
    <text evidence="2">Secondary metabolite biosynthesis.</text>
</comment>
<dbReference type="Pfam" id="PF00067">
    <property type="entry name" value="p450"/>
    <property type="match status" value="1"/>
</dbReference>
<accession>A0AAD7K122</accession>
<keyword evidence="11" id="KW-1133">Transmembrane helix</keyword>
<keyword evidence="13" id="KW-1185">Reference proteome</keyword>
<keyword evidence="4 9" id="KW-0349">Heme</keyword>
<evidence type="ECO:0000256" key="5">
    <source>
        <dbReference type="ARBA" id="ARBA00022723"/>
    </source>
</evidence>
<protein>
    <submittedName>
        <fullName evidence="12">Cytochrome P450</fullName>
    </submittedName>
</protein>
<dbReference type="Proteomes" id="UP001215280">
    <property type="component" value="Unassembled WGS sequence"/>
</dbReference>
<dbReference type="Gene3D" id="1.10.630.10">
    <property type="entry name" value="Cytochrome P450"/>
    <property type="match status" value="1"/>
</dbReference>
<gene>
    <name evidence="12" type="ORF">DFH07DRAFT_799117</name>
</gene>
<evidence type="ECO:0000256" key="3">
    <source>
        <dbReference type="ARBA" id="ARBA00010617"/>
    </source>
</evidence>
<dbReference type="PROSITE" id="PS00086">
    <property type="entry name" value="CYTOCHROME_P450"/>
    <property type="match status" value="1"/>
</dbReference>
<evidence type="ECO:0000256" key="8">
    <source>
        <dbReference type="ARBA" id="ARBA00023033"/>
    </source>
</evidence>
<sequence>MAGRNSELKPPPVHVASSMAPFDLCLGIWVISGLGIILYILRQRITRSKLPLPPGPRKLPLVGNLFDVPSKYEWETYMAWSRKFKSDIIHLSLAGTSVIVLCSAEVTDALLEKRSSIYSDRPTLPMLGDLMGWDFHLALMKYGNKWRTHRRLLSEGLDVVESKSFRPKQLAAAHGLLLRLLHTPDSFMDHIRQMMSEIIISVAYGIDVLPANDPLISLVEEGVKTVDEAGIPGMFLVDWFPALKHVPDWFPGAGFKRKAKEWRKLSQAIRDVPFSDAKRHIASGTASHSFTAKNLQTLSDSADAYFQEDAVKATAASMYSAGTDTTVSGITTFFLAMLANAEAQRKAQMEIDAVLGAGHLPDFQDEETLPYVSALVKEVLRWRSVTPIAVPHFLAAEDEYRGYRLPAGSLVIGNAWGILHDEVMYPDPDAFNPERFLLEGKPNPNVRDPQAAFGFGRRICPGRHLATSSLWIAVVSILAVYDISKTVPEDGEPIEPQHQYSSALVSAPLPFKCSIKPRSQAAAALLESMANQDHYSLGR</sequence>
<keyword evidence="7 9" id="KW-0408">Iron</keyword>